<proteinExistence type="predicted"/>
<protein>
    <submittedName>
        <fullName evidence="1">Elongation factor G</fullName>
    </submittedName>
</protein>
<reference evidence="1 2" key="1">
    <citation type="journal article" date="2023" name="Science">
        <title>Complex scaffold remodeling in plant triterpene biosynthesis.</title>
        <authorList>
            <person name="De La Pena R."/>
            <person name="Hodgson H."/>
            <person name="Liu J.C."/>
            <person name="Stephenson M.J."/>
            <person name="Martin A.C."/>
            <person name="Owen C."/>
            <person name="Harkess A."/>
            <person name="Leebens-Mack J."/>
            <person name="Jimenez L.E."/>
            <person name="Osbourn A."/>
            <person name="Sattely E.S."/>
        </authorList>
    </citation>
    <scope>NUCLEOTIDE SEQUENCE [LARGE SCALE GENOMIC DNA]</scope>
    <source>
        <strain evidence="2">cv. JPN11</strain>
        <tissue evidence="1">Leaf</tissue>
    </source>
</reference>
<evidence type="ECO:0000313" key="1">
    <source>
        <dbReference type="EMBL" id="KAJ4725442.1"/>
    </source>
</evidence>
<keyword evidence="1" id="KW-0251">Elongation factor</keyword>
<dbReference type="Proteomes" id="UP001164539">
    <property type="component" value="Chromosome 2"/>
</dbReference>
<keyword evidence="1" id="KW-0648">Protein biosynthesis</keyword>
<gene>
    <name evidence="1" type="ORF">OWV82_004318</name>
</gene>
<accession>A0ACC1YPT6</accession>
<keyword evidence="2" id="KW-1185">Reference proteome</keyword>
<comment type="caution">
    <text evidence="1">The sequence shown here is derived from an EMBL/GenBank/DDBJ whole genome shotgun (WGS) entry which is preliminary data.</text>
</comment>
<sequence length="1407" mass="153795">MLSVENPPSDPSCSCQFQQQNVSNSDETASHKLPLPEVDLLKQPHDHLPKFSIRDYVFTSRSKDIKKNWPFSLKNLQLCLKHGVKDVLPPFQALSAVKTQSIKECTVETCSLEKKSINNFDAEPSGPNDKEDLDSSGNAQLNNKLENGCIDTSSCRSVGENDFPSTTTSISHSEIESVPTKRPSSSSLETDTLLETSASASATVEVGAAAHPTSHKTENTTRTPAKKCRLIVKFSGNSDRSSTEDIASNSTAVSETMASKVCPVCKTFTSSSNTTLNAHIDQCLSAESTPKWTADSKPTRHRIKPRKTRLMVDIYTTAQKCTLEELDRRNGTSWATVSRPAQDTEKLEISAEWKRQRVPQRVVDFRPKNPLKGGKGSKFLSTKKKKRHGRKHFKYLKLGPQSRKFSSQKARASQTCGGQEGDNGVDESGKKEHQIQKHIKCGDSGTLRQWVCSKRTGLTKKVNNQDSRHTFTCKWHLARDLLVDSDRSSLGESITERNRIQKYANMSDNLLSSPAISEKAEKPFYEGQVSEKWELSSGRKRVGSPLFGAKVNDNMERSHLPLKQNGNQLSRDSSIILGSHTFESFNINCASPLTNKRVGVHGTADNDSDIPVSASTPSLYTQAFASTSLRPILRKNRSSVFKSKHNRDKNCLARKKTRPDLVGSADEEVAAWDSEVDQQYSSMCKGGRKEIGDKPSFGRKTARGMVQDRGAVSTSKGEEVMALESSEQAPQCYDHEEENTESSDRAGDDLIDKVDVLESVEDAVATTSNSVDTKFQQLSDRSNTQSSSLHSIEDYNGMLCGGEALTCPTEPSFVDGQEMYSSDEVGNGIIGQNAHMEPGLDSDIGQGHSFPEVDPIPIPGPPGSFLPSPRDMGSEDFQGNSSLTTSRVQSSQDQLDLVDGDSSDSPISVASTISNSTAARSDSKYSETFSSIGVHAVQDKTKSGFSGAGIKPFVENAAVVAQTATGAEKTYFEKGNKISFEKRPLHFKNDGPLNFKNDGQPCCCQRKERISLDIAPNYQESQLLRRRTIASVTVPATVKQNARPNNLDVRPEIFSLRSPNFVSEKVVLPIIKFPTSSIPVKGSPEAGVKFFGHGDCESPSPSTPNPVLRLMGKNLMVVNKEEDASVPLVQSQPCTQNSHGISQFPASCRVSPGNMQSQDCHSFPHMVSQGPLVFSHNSYDAVGQSLDVGSFNLRSDVSFRNHTNLRAPQIPAQVGGLFANSHVNGGFRASMESHMYEDAYSLSSRHDRPKIRLSETSSYHMGNTVTNLDRSHNNADCAASIKEIIVIDDVPESEANMSVDVAKYSEGLRVSQMISSGISIPTVPNFNSRHVNPLPGYQSQDTSVSGESPAVHHINFHAIPSRLPNASPVRWGCTPESSSVLQRSPFIAAPTSTGHVRARPYYSPSLS</sequence>
<organism evidence="1 2">
    <name type="scientific">Melia azedarach</name>
    <name type="common">Chinaberry tree</name>
    <dbReference type="NCBI Taxonomy" id="155640"/>
    <lineage>
        <taxon>Eukaryota</taxon>
        <taxon>Viridiplantae</taxon>
        <taxon>Streptophyta</taxon>
        <taxon>Embryophyta</taxon>
        <taxon>Tracheophyta</taxon>
        <taxon>Spermatophyta</taxon>
        <taxon>Magnoliopsida</taxon>
        <taxon>eudicotyledons</taxon>
        <taxon>Gunneridae</taxon>
        <taxon>Pentapetalae</taxon>
        <taxon>rosids</taxon>
        <taxon>malvids</taxon>
        <taxon>Sapindales</taxon>
        <taxon>Meliaceae</taxon>
        <taxon>Melia</taxon>
    </lineage>
</organism>
<dbReference type="EMBL" id="CM051395">
    <property type="protein sequence ID" value="KAJ4725442.1"/>
    <property type="molecule type" value="Genomic_DNA"/>
</dbReference>
<evidence type="ECO:0000313" key="2">
    <source>
        <dbReference type="Proteomes" id="UP001164539"/>
    </source>
</evidence>
<name>A0ACC1YPT6_MELAZ</name>